<sequence length="756" mass="81880">MAATVTSAWAKPGAWALDSEEHEEELKQEQTPAPSNGRATAAAMSDFPDLMTAAATKTKKKKGQTLSLSEFVTGSTNKPTGQTYQAAKGLTAEDMMMLPTGPRQRTAEELDRTRLGGGFRSYGDRNNESSNSRWGSGRTNGGGDEGRKSTREPLGPSRADEIDDWGAAKKSTTGFDRRERGGGFFEGSHSRADESNSWGSNKSYTPSEGRRNGGFDRERRMGFESSGDADTSDNWGKKKEVRFGGGGGGAFDSLRERRGGNDSSDSDNWGKKREEVSVGGGGGRPKLNLQPRKIPVADGESVVAVKPTKGSNPFGDARPREQVLKEKGEDWKEMDEKLEAMKIKDLGSGDRLKRGIGRPRSNEDSTERNWRKNQAVDVPNPLPSDEKNENGHMEVAEEAAADVHKILVSASCSSSFSSVMMDLVVRMSVVAVLVANIITIKIDIGKADTMVSGTVFCDQCRDGHVSLLDYPLGGVKVLMACPGELGDFTLLREETTNWLGTFTTSFAGTLDMSSCRAQVSANGQGCGAAAGPAQDFRLRFRMFDTETYTVDPLIAQPAQPSPFCPRPSPLPPPLLPPPVNHLLPAADCPPQQPPLPLIQFPPLPPLPPLPALPPLPPFPTLPPMPSVPAFEASACPHQMWMMPQHKCYWKVLSPDLKVAIVFGPLASMKYGRNITLHESMYGRGDPYRTLLREGTTALLNSYSSSQFVYQPQDVIQRVNSALTSGSIQQVLLTAFRFIMANSGQTGNVTCRFTACA</sequence>
<dbReference type="PANTHER" id="PTHR32091">
    <property type="entry name" value="EUKARYOTIC TRANSLATION INITIATION FACTOR 4B"/>
    <property type="match status" value="1"/>
</dbReference>
<feature type="compositionally biased region" description="Basic and acidic residues" evidence="1">
    <location>
        <begin position="105"/>
        <end position="114"/>
    </location>
</feature>
<feature type="compositionally biased region" description="Polar residues" evidence="1">
    <location>
        <begin position="29"/>
        <end position="38"/>
    </location>
</feature>
<protein>
    <submittedName>
        <fullName evidence="2">Plant specific eukaryotic initiation factor 4B</fullName>
    </submittedName>
</protein>
<feature type="compositionally biased region" description="Basic and acidic residues" evidence="1">
    <location>
        <begin position="208"/>
        <end position="222"/>
    </location>
</feature>
<evidence type="ECO:0000313" key="3">
    <source>
        <dbReference type="Proteomes" id="UP000243975"/>
    </source>
</evidence>
<accession>A0A103XCI6</accession>
<feature type="region of interest" description="Disordered" evidence="1">
    <location>
        <begin position="101"/>
        <end position="318"/>
    </location>
</feature>
<dbReference type="Proteomes" id="UP000243975">
    <property type="component" value="Unassembled WGS sequence"/>
</dbReference>
<reference evidence="2 3" key="1">
    <citation type="journal article" date="2016" name="Sci. Rep.">
        <title>The genome sequence of the outbreeding globe artichoke constructed de novo incorporating a phase-aware low-pass sequencing strategy of F1 progeny.</title>
        <authorList>
            <person name="Scaglione D."/>
            <person name="Reyes-Chin-Wo S."/>
            <person name="Acquadro A."/>
            <person name="Froenicke L."/>
            <person name="Portis E."/>
            <person name="Beitel C."/>
            <person name="Tirone M."/>
            <person name="Mauro R."/>
            <person name="Lo Monaco A."/>
            <person name="Mauromicale G."/>
            <person name="Faccioli P."/>
            <person name="Cattivelli L."/>
            <person name="Rieseberg L."/>
            <person name="Michelmore R."/>
            <person name="Lanteri S."/>
        </authorList>
    </citation>
    <scope>NUCLEOTIDE SEQUENCE [LARGE SCALE GENOMIC DNA]</scope>
    <source>
        <strain evidence="2">2C</strain>
    </source>
</reference>
<keyword evidence="3" id="KW-1185">Reference proteome</keyword>
<comment type="caution">
    <text evidence="2">The sequence shown here is derived from an EMBL/GenBank/DDBJ whole genome shotgun (WGS) entry which is preliminary data.</text>
</comment>
<dbReference type="Gramene" id="KVH88158">
    <property type="protein sequence ID" value="KVH88158"/>
    <property type="gene ID" value="Ccrd_024451"/>
</dbReference>
<dbReference type="EMBL" id="LEKV01005545">
    <property type="protein sequence ID" value="KVH88158.1"/>
    <property type="molecule type" value="Genomic_DNA"/>
</dbReference>
<dbReference type="Pfam" id="PF01190">
    <property type="entry name" value="Pollen_Ole_e_1"/>
    <property type="match status" value="1"/>
</dbReference>
<dbReference type="PANTHER" id="PTHR32091:SF17">
    <property type="entry name" value="EUKARYOTIC TRANSLATION INITIATION FACTOR 4B3"/>
    <property type="match status" value="1"/>
</dbReference>
<organism evidence="2 3">
    <name type="scientific">Cynara cardunculus var. scolymus</name>
    <name type="common">Globe artichoke</name>
    <name type="synonym">Cynara scolymus</name>
    <dbReference type="NCBI Taxonomy" id="59895"/>
    <lineage>
        <taxon>Eukaryota</taxon>
        <taxon>Viridiplantae</taxon>
        <taxon>Streptophyta</taxon>
        <taxon>Embryophyta</taxon>
        <taxon>Tracheophyta</taxon>
        <taxon>Spermatophyta</taxon>
        <taxon>Magnoliopsida</taxon>
        <taxon>eudicotyledons</taxon>
        <taxon>Gunneridae</taxon>
        <taxon>Pentapetalae</taxon>
        <taxon>asterids</taxon>
        <taxon>campanulids</taxon>
        <taxon>Asterales</taxon>
        <taxon>Asteraceae</taxon>
        <taxon>Carduoideae</taxon>
        <taxon>Cardueae</taxon>
        <taxon>Carduinae</taxon>
        <taxon>Cynara</taxon>
    </lineage>
</organism>
<dbReference type="GO" id="GO:0003729">
    <property type="term" value="F:mRNA binding"/>
    <property type="evidence" value="ECO:0007669"/>
    <property type="project" value="TreeGrafter"/>
</dbReference>
<feature type="compositionally biased region" description="Basic and acidic residues" evidence="1">
    <location>
        <begin position="360"/>
        <end position="370"/>
    </location>
</feature>
<dbReference type="STRING" id="59895.A0A103XCI6"/>
<dbReference type="AlphaFoldDB" id="A0A103XCI6"/>
<gene>
    <name evidence="2" type="ORF">Ccrd_024451</name>
</gene>
<dbReference type="GO" id="GO:0003743">
    <property type="term" value="F:translation initiation factor activity"/>
    <property type="evidence" value="ECO:0007669"/>
    <property type="project" value="UniProtKB-KW"/>
</dbReference>
<feature type="region of interest" description="Disordered" evidence="1">
    <location>
        <begin position="349"/>
        <end position="387"/>
    </location>
</feature>
<proteinExistence type="predicted"/>
<evidence type="ECO:0000313" key="2">
    <source>
        <dbReference type="EMBL" id="KVH88158.1"/>
    </source>
</evidence>
<keyword evidence="2" id="KW-0648">Protein biosynthesis</keyword>
<keyword evidence="2" id="KW-0396">Initiation factor</keyword>
<evidence type="ECO:0000256" key="1">
    <source>
        <dbReference type="SAM" id="MobiDB-lite"/>
    </source>
</evidence>
<name>A0A103XCI6_CYNCS</name>
<dbReference type="InterPro" id="IPR010433">
    <property type="entry name" value="EIF-4B_pln"/>
</dbReference>
<dbReference type="Pfam" id="PF06273">
    <property type="entry name" value="eIF-4B"/>
    <property type="match status" value="2"/>
</dbReference>
<feature type="region of interest" description="Disordered" evidence="1">
    <location>
        <begin position="1"/>
        <end position="41"/>
    </location>
</feature>
<feature type="compositionally biased region" description="Polar residues" evidence="1">
    <location>
        <begin position="195"/>
        <end position="206"/>
    </location>
</feature>